<evidence type="ECO:0000313" key="3">
    <source>
        <dbReference type="Proteomes" id="UP000179059"/>
    </source>
</evidence>
<dbReference type="SUPFAM" id="SSF53098">
    <property type="entry name" value="Ribonuclease H-like"/>
    <property type="match status" value="1"/>
</dbReference>
<dbReference type="EMBL" id="MHKX01000015">
    <property type="protein sequence ID" value="OGY98152.1"/>
    <property type="molecule type" value="Genomic_DNA"/>
</dbReference>
<feature type="domain" description="YprB ribonuclease H-like" evidence="1">
    <location>
        <begin position="11"/>
        <end position="144"/>
    </location>
</feature>
<sequence>MSGPGTGDTLVFDIETQNFFTDPGVGWNNFGALKISVVGVYSYKQDKYAAYEEDQMEELAELFLPARTLVGFASNRYDVPVLNLYFRKLKDREALNLWAKERVDILEEIERQTGERISLNQLAEANLGVKKEGHGSEAIALYERGELEALKKYCLQDVEL</sequence>
<name>A0A1G2C9V8_9BACT</name>
<feature type="non-terminal residue" evidence="2">
    <location>
        <position position="160"/>
    </location>
</feature>
<accession>A0A1G2C9V8</accession>
<dbReference type="InterPro" id="IPR036397">
    <property type="entry name" value="RNaseH_sf"/>
</dbReference>
<reference evidence="2 3" key="1">
    <citation type="journal article" date="2016" name="Nat. Commun.">
        <title>Thousands of microbial genomes shed light on interconnected biogeochemical processes in an aquifer system.</title>
        <authorList>
            <person name="Anantharaman K."/>
            <person name="Brown C.T."/>
            <person name="Hug L.A."/>
            <person name="Sharon I."/>
            <person name="Castelle C.J."/>
            <person name="Probst A.J."/>
            <person name="Thomas B.C."/>
            <person name="Singh A."/>
            <person name="Wilkins M.J."/>
            <person name="Karaoz U."/>
            <person name="Brodie E.L."/>
            <person name="Williams K.H."/>
            <person name="Hubbard S.S."/>
            <person name="Banfield J.F."/>
        </authorList>
    </citation>
    <scope>NUCLEOTIDE SEQUENCE [LARGE SCALE GENOMIC DNA]</scope>
</reference>
<dbReference type="STRING" id="1798647.A2855_01115"/>
<gene>
    <name evidence="2" type="ORF">A2855_01115</name>
</gene>
<dbReference type="InterPro" id="IPR038720">
    <property type="entry name" value="YprB_RNase_H-like_dom"/>
</dbReference>
<dbReference type="AlphaFoldDB" id="A0A1G2C9V8"/>
<dbReference type="Proteomes" id="UP000179059">
    <property type="component" value="Unassembled WGS sequence"/>
</dbReference>
<evidence type="ECO:0000259" key="1">
    <source>
        <dbReference type="Pfam" id="PF13482"/>
    </source>
</evidence>
<dbReference type="GO" id="GO:0003676">
    <property type="term" value="F:nucleic acid binding"/>
    <property type="evidence" value="ECO:0007669"/>
    <property type="project" value="InterPro"/>
</dbReference>
<protein>
    <recommendedName>
        <fullName evidence="1">YprB ribonuclease H-like domain-containing protein</fullName>
    </recommendedName>
</protein>
<dbReference type="Pfam" id="PF13482">
    <property type="entry name" value="RNase_H_2"/>
    <property type="match status" value="1"/>
</dbReference>
<comment type="caution">
    <text evidence="2">The sequence shown here is derived from an EMBL/GenBank/DDBJ whole genome shotgun (WGS) entry which is preliminary data.</text>
</comment>
<organism evidence="2 3">
    <name type="scientific">Candidatus Liptonbacteria bacterium RIFCSPHIGHO2_01_FULL_57_28</name>
    <dbReference type="NCBI Taxonomy" id="1798647"/>
    <lineage>
        <taxon>Bacteria</taxon>
        <taxon>Candidatus Liptoniibacteriota</taxon>
    </lineage>
</organism>
<proteinExistence type="predicted"/>
<dbReference type="Gene3D" id="3.30.420.10">
    <property type="entry name" value="Ribonuclease H-like superfamily/Ribonuclease H"/>
    <property type="match status" value="1"/>
</dbReference>
<evidence type="ECO:0000313" key="2">
    <source>
        <dbReference type="EMBL" id="OGY98152.1"/>
    </source>
</evidence>
<dbReference type="InterPro" id="IPR012337">
    <property type="entry name" value="RNaseH-like_sf"/>
</dbReference>